<name>A0A3J4MD19_SALER</name>
<gene>
    <name evidence="1" type="ORF">EEM01_11655</name>
    <name evidence="2" type="ORF">EEN95_03570</name>
</gene>
<reference evidence="2" key="1">
    <citation type="submission" date="2018-11" db="EMBL/GenBank/DDBJ databases">
        <authorList>
            <consortium name="PulseNet: The National Subtyping Network for Foodborne Disease Surveillance"/>
            <person name="Tarr C.L."/>
            <person name="Trees E."/>
            <person name="Katz L.S."/>
            <person name="Carleton-Romer H.A."/>
            <person name="Stroika S."/>
            <person name="Kucerova Z."/>
            <person name="Roache K.F."/>
            <person name="Sabol A.L."/>
            <person name="Besser J."/>
            <person name="Gerner-Smidt P."/>
        </authorList>
    </citation>
    <scope>NUCLEOTIDE SEQUENCE [LARGE SCALE GENOMIC DNA]</scope>
    <source>
        <strain evidence="2">PNUSAS057377</strain>
        <strain evidence="1">PNUSAS059842</strain>
    </source>
</reference>
<protein>
    <submittedName>
        <fullName evidence="2">Uncharacterized protein</fullName>
    </submittedName>
</protein>
<dbReference type="EMBL" id="RMTL01000008">
    <property type="protein sequence ID" value="MFK56773.1"/>
    <property type="molecule type" value="Genomic_DNA"/>
</dbReference>
<dbReference type="Proteomes" id="UP000885320">
    <property type="component" value="Unassembled WGS sequence"/>
</dbReference>
<accession>A0A3J4MD19</accession>
<comment type="caution">
    <text evidence="2">The sequence shown here is derived from an EMBL/GenBank/DDBJ whole genome shotgun (WGS) entry which is preliminary data.</text>
</comment>
<dbReference type="AlphaFoldDB" id="A0A3J4MD19"/>
<dbReference type="EMBL" id="RMUA01000003">
    <property type="protein sequence ID" value="MFK68482.1"/>
    <property type="molecule type" value="Genomic_DNA"/>
</dbReference>
<dbReference type="Proteomes" id="UP000839509">
    <property type="component" value="Unassembled WGS sequence"/>
</dbReference>
<sequence>MKAINWAESFNCSSVPLVFQGRITRSPFVITACGRLRHKVVYRYPSSERYPLDGMPAINKHYSGAVIYYCNNSEEVDHV</sequence>
<evidence type="ECO:0000313" key="1">
    <source>
        <dbReference type="EMBL" id="MFK56773.1"/>
    </source>
</evidence>
<organism evidence="2">
    <name type="scientific">Salmonella enterica</name>
    <name type="common">Salmonella choleraesuis</name>
    <dbReference type="NCBI Taxonomy" id="28901"/>
    <lineage>
        <taxon>Bacteria</taxon>
        <taxon>Pseudomonadati</taxon>
        <taxon>Pseudomonadota</taxon>
        <taxon>Gammaproteobacteria</taxon>
        <taxon>Enterobacterales</taxon>
        <taxon>Enterobacteriaceae</taxon>
        <taxon>Salmonella</taxon>
    </lineage>
</organism>
<proteinExistence type="predicted"/>
<evidence type="ECO:0000313" key="2">
    <source>
        <dbReference type="EMBL" id="MFK68482.1"/>
    </source>
</evidence>